<evidence type="ECO:0000259" key="1">
    <source>
        <dbReference type="Pfam" id="PF07045"/>
    </source>
</evidence>
<gene>
    <name evidence="2" type="ORF">C8261_06785</name>
</gene>
<sequence length="105" mass="11503">MSKPAYLVVDARVHDAERILRYRELAEIAVARFGGRYLARGGATETLEGGWAPQRLVIVAFPSMEVARSFHDSPEYRAARAARAGIADFDILLTEGLEEAPADSV</sequence>
<reference evidence="2 3" key="2">
    <citation type="submission" date="2018-04" db="EMBL/GenBank/DDBJ databases">
        <title>Thauera lacus sp. nov., isolated from an saline lake in Inner Mongolia, China.</title>
        <authorList>
            <person name="Liang Q.-Y."/>
        </authorList>
    </citation>
    <scope>NUCLEOTIDE SEQUENCE [LARGE SCALE GENOMIC DNA]</scope>
    <source>
        <strain evidence="2 3">D20</strain>
    </source>
</reference>
<feature type="domain" description="DUF1330" evidence="1">
    <location>
        <begin position="4"/>
        <end position="96"/>
    </location>
</feature>
<evidence type="ECO:0000313" key="3">
    <source>
        <dbReference type="Proteomes" id="UP000241193"/>
    </source>
</evidence>
<evidence type="ECO:0000313" key="2">
    <source>
        <dbReference type="EMBL" id="PTD97087.1"/>
    </source>
</evidence>
<dbReference type="Gene3D" id="3.30.70.100">
    <property type="match status" value="1"/>
</dbReference>
<protein>
    <submittedName>
        <fullName evidence="2">DUF1330 domain-containing protein</fullName>
    </submittedName>
</protein>
<dbReference type="PANTHER" id="PTHR41521:SF4">
    <property type="entry name" value="BLR0684 PROTEIN"/>
    <property type="match status" value="1"/>
</dbReference>
<accession>A0A2T4IH50</accession>
<dbReference type="SUPFAM" id="SSF54909">
    <property type="entry name" value="Dimeric alpha+beta barrel"/>
    <property type="match status" value="1"/>
</dbReference>
<proteinExistence type="predicted"/>
<keyword evidence="3" id="KW-1185">Reference proteome</keyword>
<dbReference type="RefSeq" id="WP_107492896.1">
    <property type="nucleotide sequence ID" value="NZ_PZKC01000004.1"/>
</dbReference>
<dbReference type="PANTHER" id="PTHR41521">
    <property type="match status" value="1"/>
</dbReference>
<dbReference type="InterPro" id="IPR011008">
    <property type="entry name" value="Dimeric_a/b-barrel"/>
</dbReference>
<name>A0A2T4IH50_9RHOO</name>
<dbReference type="EMBL" id="PZKC01000004">
    <property type="protein sequence ID" value="PTD97087.1"/>
    <property type="molecule type" value="Genomic_DNA"/>
</dbReference>
<dbReference type="Proteomes" id="UP000241193">
    <property type="component" value="Unassembled WGS sequence"/>
</dbReference>
<reference evidence="2 3" key="1">
    <citation type="submission" date="2018-03" db="EMBL/GenBank/DDBJ databases">
        <authorList>
            <person name="Keele B.F."/>
        </authorList>
    </citation>
    <scope>NUCLEOTIDE SEQUENCE [LARGE SCALE GENOMIC DNA]</scope>
    <source>
        <strain evidence="2 3">D20</strain>
    </source>
</reference>
<dbReference type="Pfam" id="PF07045">
    <property type="entry name" value="DUF1330"/>
    <property type="match status" value="1"/>
</dbReference>
<dbReference type="AlphaFoldDB" id="A0A2T4IH50"/>
<dbReference type="InterPro" id="IPR010753">
    <property type="entry name" value="DUF1330"/>
</dbReference>
<comment type="caution">
    <text evidence="2">The sequence shown here is derived from an EMBL/GenBank/DDBJ whole genome shotgun (WGS) entry which is preliminary data.</text>
</comment>
<dbReference type="OrthoDB" id="516779at2"/>
<organism evidence="2 3">
    <name type="scientific">Pseudothauera lacus</name>
    <dbReference type="NCBI Taxonomy" id="2136175"/>
    <lineage>
        <taxon>Bacteria</taxon>
        <taxon>Pseudomonadati</taxon>
        <taxon>Pseudomonadota</taxon>
        <taxon>Betaproteobacteria</taxon>
        <taxon>Rhodocyclales</taxon>
        <taxon>Zoogloeaceae</taxon>
        <taxon>Pseudothauera</taxon>
    </lineage>
</organism>